<proteinExistence type="predicted"/>
<dbReference type="AlphaFoldDB" id="A0A5N5X4D1"/>
<dbReference type="Proteomes" id="UP000326565">
    <property type="component" value="Unassembled WGS sequence"/>
</dbReference>
<evidence type="ECO:0000313" key="2">
    <source>
        <dbReference type="Proteomes" id="UP000326565"/>
    </source>
</evidence>
<organism evidence="1 2">
    <name type="scientific">Aspergillus leporis</name>
    <dbReference type="NCBI Taxonomy" id="41062"/>
    <lineage>
        <taxon>Eukaryota</taxon>
        <taxon>Fungi</taxon>
        <taxon>Dikarya</taxon>
        <taxon>Ascomycota</taxon>
        <taxon>Pezizomycotina</taxon>
        <taxon>Eurotiomycetes</taxon>
        <taxon>Eurotiomycetidae</taxon>
        <taxon>Eurotiales</taxon>
        <taxon>Aspergillaceae</taxon>
        <taxon>Aspergillus</taxon>
        <taxon>Aspergillus subgen. Circumdati</taxon>
    </lineage>
</organism>
<reference evidence="1 2" key="1">
    <citation type="submission" date="2019-04" db="EMBL/GenBank/DDBJ databases">
        <title>Friends and foes A comparative genomics study of 23 Aspergillus species from section Flavi.</title>
        <authorList>
            <consortium name="DOE Joint Genome Institute"/>
            <person name="Kjaerbolling I."/>
            <person name="Vesth T."/>
            <person name="Frisvad J.C."/>
            <person name="Nybo J.L."/>
            <person name="Theobald S."/>
            <person name="Kildgaard S."/>
            <person name="Isbrandt T."/>
            <person name="Kuo A."/>
            <person name="Sato A."/>
            <person name="Lyhne E.K."/>
            <person name="Kogle M.E."/>
            <person name="Wiebenga A."/>
            <person name="Kun R.S."/>
            <person name="Lubbers R.J."/>
            <person name="Makela M.R."/>
            <person name="Barry K."/>
            <person name="Chovatia M."/>
            <person name="Clum A."/>
            <person name="Daum C."/>
            <person name="Haridas S."/>
            <person name="He G."/>
            <person name="LaButti K."/>
            <person name="Lipzen A."/>
            <person name="Mondo S."/>
            <person name="Riley R."/>
            <person name="Salamov A."/>
            <person name="Simmons B.A."/>
            <person name="Magnuson J.K."/>
            <person name="Henrissat B."/>
            <person name="Mortensen U.H."/>
            <person name="Larsen T.O."/>
            <person name="Devries R.P."/>
            <person name="Grigoriev I.V."/>
            <person name="Machida M."/>
            <person name="Baker S.E."/>
            <person name="Andersen M.R."/>
        </authorList>
    </citation>
    <scope>NUCLEOTIDE SEQUENCE [LARGE SCALE GENOMIC DNA]</scope>
    <source>
        <strain evidence="1 2">CBS 151.66</strain>
    </source>
</reference>
<dbReference type="EMBL" id="ML732192">
    <property type="protein sequence ID" value="KAB8075591.1"/>
    <property type="molecule type" value="Genomic_DNA"/>
</dbReference>
<evidence type="ECO:0000313" key="1">
    <source>
        <dbReference type="EMBL" id="KAB8075591.1"/>
    </source>
</evidence>
<gene>
    <name evidence="1" type="ORF">BDV29DRAFT_171735</name>
</gene>
<keyword evidence="2" id="KW-1185">Reference proteome</keyword>
<sequence length="72" mass="7817">MPLVAASCKAIRPPLFVRFTSSRLARSSFIFSSTPAVAAYWMGGLPSLFKKSTSAPLVRRNFRISVLLLSAA</sequence>
<protein>
    <submittedName>
        <fullName evidence="1">Uncharacterized protein</fullName>
    </submittedName>
</protein>
<accession>A0A5N5X4D1</accession>
<name>A0A5N5X4D1_9EURO</name>